<keyword evidence="2" id="KW-1185">Reference proteome</keyword>
<evidence type="ECO:0000313" key="2">
    <source>
        <dbReference type="Proteomes" id="UP001152622"/>
    </source>
</evidence>
<sequence>MGRGLPYRVACERGTLWHEDSQSKQTSLPAGTIPYVPSHPFKQWSRSGADPPLFSSHRNSRSTCAVCSPVLWDVLSHVGVACPSPSQLMGTTPSFRGTDVYQSHAPEWGIKMLSLQNWGDTEAMLSHS</sequence>
<gene>
    <name evidence="1" type="ORF">SKAU_G00182370</name>
</gene>
<accession>A0A9Q1FBT2</accession>
<organism evidence="1 2">
    <name type="scientific">Synaphobranchus kaupii</name>
    <name type="common">Kaup's arrowtooth eel</name>
    <dbReference type="NCBI Taxonomy" id="118154"/>
    <lineage>
        <taxon>Eukaryota</taxon>
        <taxon>Metazoa</taxon>
        <taxon>Chordata</taxon>
        <taxon>Craniata</taxon>
        <taxon>Vertebrata</taxon>
        <taxon>Euteleostomi</taxon>
        <taxon>Actinopterygii</taxon>
        <taxon>Neopterygii</taxon>
        <taxon>Teleostei</taxon>
        <taxon>Anguilliformes</taxon>
        <taxon>Synaphobranchidae</taxon>
        <taxon>Synaphobranchus</taxon>
    </lineage>
</organism>
<proteinExistence type="predicted"/>
<comment type="caution">
    <text evidence="1">The sequence shown here is derived from an EMBL/GenBank/DDBJ whole genome shotgun (WGS) entry which is preliminary data.</text>
</comment>
<dbReference type="AlphaFoldDB" id="A0A9Q1FBT2"/>
<dbReference type="Proteomes" id="UP001152622">
    <property type="component" value="Chromosome 6"/>
</dbReference>
<protein>
    <submittedName>
        <fullName evidence="1">Uncharacterized protein</fullName>
    </submittedName>
</protein>
<dbReference type="EMBL" id="JAINUF010000006">
    <property type="protein sequence ID" value="KAJ8355443.1"/>
    <property type="molecule type" value="Genomic_DNA"/>
</dbReference>
<name>A0A9Q1FBT2_SYNKA</name>
<evidence type="ECO:0000313" key="1">
    <source>
        <dbReference type="EMBL" id="KAJ8355443.1"/>
    </source>
</evidence>
<reference evidence="1" key="1">
    <citation type="journal article" date="2023" name="Science">
        <title>Genome structures resolve the early diversification of teleost fishes.</title>
        <authorList>
            <person name="Parey E."/>
            <person name="Louis A."/>
            <person name="Montfort J."/>
            <person name="Bouchez O."/>
            <person name="Roques C."/>
            <person name="Iampietro C."/>
            <person name="Lluch J."/>
            <person name="Castinel A."/>
            <person name="Donnadieu C."/>
            <person name="Desvignes T."/>
            <person name="Floi Bucao C."/>
            <person name="Jouanno E."/>
            <person name="Wen M."/>
            <person name="Mejri S."/>
            <person name="Dirks R."/>
            <person name="Jansen H."/>
            <person name="Henkel C."/>
            <person name="Chen W.J."/>
            <person name="Zahm M."/>
            <person name="Cabau C."/>
            <person name="Klopp C."/>
            <person name="Thompson A.W."/>
            <person name="Robinson-Rechavi M."/>
            <person name="Braasch I."/>
            <person name="Lecointre G."/>
            <person name="Bobe J."/>
            <person name="Postlethwait J.H."/>
            <person name="Berthelot C."/>
            <person name="Roest Crollius H."/>
            <person name="Guiguen Y."/>
        </authorList>
    </citation>
    <scope>NUCLEOTIDE SEQUENCE</scope>
    <source>
        <strain evidence="1">WJC10195</strain>
    </source>
</reference>